<feature type="region of interest" description="Disordered" evidence="6">
    <location>
        <begin position="449"/>
        <end position="482"/>
    </location>
</feature>
<evidence type="ECO:0000256" key="5">
    <source>
        <dbReference type="ARBA" id="ARBA00023136"/>
    </source>
</evidence>
<dbReference type="InterPro" id="IPR045861">
    <property type="entry name" value="CorA_cytoplasmic_dom"/>
</dbReference>
<gene>
    <name evidence="8" type="ORF">H696_01410</name>
</gene>
<proteinExistence type="inferred from homology"/>
<dbReference type="InterPro" id="IPR045863">
    <property type="entry name" value="CorA_TM1_TM2"/>
</dbReference>
<feature type="region of interest" description="Disordered" evidence="6">
    <location>
        <begin position="212"/>
        <end position="250"/>
    </location>
</feature>
<dbReference type="SUPFAM" id="SSF143865">
    <property type="entry name" value="CorA soluble domain-like"/>
    <property type="match status" value="1"/>
</dbReference>
<feature type="compositionally biased region" description="Pro residues" evidence="6">
    <location>
        <begin position="1"/>
        <end position="21"/>
    </location>
</feature>
<dbReference type="STRING" id="691883.A0A058ZDK3"/>
<dbReference type="PANTHER" id="PTHR21535">
    <property type="entry name" value="MAGNESIUM AND COBALT TRANSPORT PROTEIN/MITOCHONDRIAL IMPORT INNER MEMBRANE TRANSLOCASE SUBUNIT TIM8"/>
    <property type="match status" value="1"/>
</dbReference>
<protein>
    <recommendedName>
        <fullName evidence="10">Magnesium transporter</fullName>
    </recommendedName>
</protein>
<evidence type="ECO:0000256" key="6">
    <source>
        <dbReference type="SAM" id="MobiDB-lite"/>
    </source>
</evidence>
<keyword evidence="4 7" id="KW-1133">Transmembrane helix</keyword>
<dbReference type="Gene3D" id="3.30.460.20">
    <property type="entry name" value="CorA soluble domain-like"/>
    <property type="match status" value="1"/>
</dbReference>
<dbReference type="OrthoDB" id="29879at2759"/>
<dbReference type="InterPro" id="IPR044089">
    <property type="entry name" value="Alr1-like"/>
</dbReference>
<evidence type="ECO:0000313" key="9">
    <source>
        <dbReference type="Proteomes" id="UP000030693"/>
    </source>
</evidence>
<feature type="transmembrane region" description="Helical" evidence="7">
    <location>
        <begin position="896"/>
        <end position="916"/>
    </location>
</feature>
<dbReference type="GO" id="GO:0010961">
    <property type="term" value="P:intracellular magnesium ion homeostasis"/>
    <property type="evidence" value="ECO:0007669"/>
    <property type="project" value="TreeGrafter"/>
</dbReference>
<evidence type="ECO:0008006" key="10">
    <source>
        <dbReference type="Google" id="ProtNLM"/>
    </source>
</evidence>
<keyword evidence="9" id="KW-1185">Reference proteome</keyword>
<dbReference type="GeneID" id="20526135"/>
<comment type="similarity">
    <text evidence="2">Belongs to the CorA metal ion transporter (MIT) (TC 1.A.35) family.</text>
</comment>
<evidence type="ECO:0000313" key="8">
    <source>
        <dbReference type="EMBL" id="KCV72003.1"/>
    </source>
</evidence>
<feature type="transmembrane region" description="Helical" evidence="7">
    <location>
        <begin position="865"/>
        <end position="884"/>
    </location>
</feature>
<dbReference type="EMBL" id="KB932202">
    <property type="protein sequence ID" value="KCV72003.1"/>
    <property type="molecule type" value="Genomic_DNA"/>
</dbReference>
<evidence type="ECO:0000256" key="7">
    <source>
        <dbReference type="SAM" id="Phobius"/>
    </source>
</evidence>
<feature type="region of interest" description="Disordered" evidence="6">
    <location>
        <begin position="282"/>
        <end position="394"/>
    </location>
</feature>
<dbReference type="Pfam" id="PF01544">
    <property type="entry name" value="CorA"/>
    <property type="match status" value="1"/>
</dbReference>
<feature type="compositionally biased region" description="Pro residues" evidence="6">
    <location>
        <begin position="65"/>
        <end position="81"/>
    </location>
</feature>
<reference evidence="8" key="1">
    <citation type="submission" date="2013-04" db="EMBL/GenBank/DDBJ databases">
        <title>The Genome Sequence of Fonticula alba ATCC 38817.</title>
        <authorList>
            <consortium name="The Broad Institute Genomics Platform"/>
            <person name="Russ C."/>
            <person name="Cuomo C."/>
            <person name="Burger G."/>
            <person name="Gray M.W."/>
            <person name="Holland P.W.H."/>
            <person name="King N."/>
            <person name="Lang F.B.F."/>
            <person name="Roger A.J."/>
            <person name="Ruiz-Trillo I."/>
            <person name="Brown M."/>
            <person name="Walker B."/>
            <person name="Young S."/>
            <person name="Zeng Q."/>
            <person name="Gargeya S."/>
            <person name="Fitzgerald M."/>
            <person name="Haas B."/>
            <person name="Abouelleil A."/>
            <person name="Allen A.W."/>
            <person name="Alvarado L."/>
            <person name="Arachchi H.M."/>
            <person name="Berlin A.M."/>
            <person name="Chapman S.B."/>
            <person name="Gainer-Dewar J."/>
            <person name="Goldberg J."/>
            <person name="Griggs A."/>
            <person name="Gujja S."/>
            <person name="Hansen M."/>
            <person name="Howarth C."/>
            <person name="Imamovic A."/>
            <person name="Ireland A."/>
            <person name="Larimer J."/>
            <person name="McCowan C."/>
            <person name="Murphy C."/>
            <person name="Pearson M."/>
            <person name="Poon T.W."/>
            <person name="Priest M."/>
            <person name="Roberts A."/>
            <person name="Saif S."/>
            <person name="Shea T."/>
            <person name="Sisk P."/>
            <person name="Sykes S."/>
            <person name="Wortman J."/>
            <person name="Nusbaum C."/>
            <person name="Birren B."/>
        </authorList>
    </citation>
    <scope>NUCLEOTIDE SEQUENCE [LARGE SCALE GENOMIC DNA]</scope>
    <source>
        <strain evidence="8">ATCC 38817</strain>
    </source>
</reference>
<evidence type="ECO:0000256" key="4">
    <source>
        <dbReference type="ARBA" id="ARBA00022989"/>
    </source>
</evidence>
<evidence type="ECO:0000256" key="3">
    <source>
        <dbReference type="ARBA" id="ARBA00022692"/>
    </source>
</evidence>
<comment type="subcellular location">
    <subcellularLocation>
        <location evidence="1">Membrane</location>
        <topology evidence="1">Multi-pass membrane protein</topology>
    </subcellularLocation>
</comment>
<feature type="compositionally biased region" description="Basic and acidic residues" evidence="6">
    <location>
        <begin position="449"/>
        <end position="460"/>
    </location>
</feature>
<dbReference type="Gene3D" id="1.20.58.340">
    <property type="entry name" value="Magnesium transport protein CorA, transmembrane region"/>
    <property type="match status" value="2"/>
</dbReference>
<keyword evidence="5 7" id="KW-0472">Membrane</keyword>
<accession>A0A058ZDK3</accession>
<dbReference type="GO" id="GO:0016020">
    <property type="term" value="C:membrane"/>
    <property type="evidence" value="ECO:0007669"/>
    <property type="project" value="UniProtKB-SubCell"/>
</dbReference>
<dbReference type="CDD" id="cd12829">
    <property type="entry name" value="Alr1p-like"/>
    <property type="match status" value="1"/>
</dbReference>
<evidence type="ECO:0000256" key="2">
    <source>
        <dbReference type="ARBA" id="ARBA00009765"/>
    </source>
</evidence>
<name>A0A058ZDK3_FONAL</name>
<dbReference type="SUPFAM" id="SSF144083">
    <property type="entry name" value="Magnesium transport protein CorA, transmembrane region"/>
    <property type="match status" value="1"/>
</dbReference>
<dbReference type="GO" id="GO:0015095">
    <property type="term" value="F:magnesium ion transmembrane transporter activity"/>
    <property type="evidence" value="ECO:0007669"/>
    <property type="project" value="InterPro"/>
</dbReference>
<feature type="compositionally biased region" description="Basic residues" evidence="6">
    <location>
        <begin position="282"/>
        <end position="292"/>
    </location>
</feature>
<dbReference type="Proteomes" id="UP000030693">
    <property type="component" value="Unassembled WGS sequence"/>
</dbReference>
<organism evidence="8">
    <name type="scientific">Fonticula alba</name>
    <name type="common">Slime mold</name>
    <dbReference type="NCBI Taxonomy" id="691883"/>
    <lineage>
        <taxon>Eukaryota</taxon>
        <taxon>Rotosphaerida</taxon>
        <taxon>Fonticulaceae</taxon>
        <taxon>Fonticula</taxon>
    </lineage>
</organism>
<feature type="compositionally biased region" description="Low complexity" evidence="6">
    <location>
        <begin position="144"/>
        <end position="156"/>
    </location>
</feature>
<evidence type="ECO:0000256" key="1">
    <source>
        <dbReference type="ARBA" id="ARBA00004141"/>
    </source>
</evidence>
<feature type="compositionally biased region" description="Polar residues" evidence="6">
    <location>
        <begin position="51"/>
        <end position="63"/>
    </location>
</feature>
<keyword evidence="3 7" id="KW-0812">Transmembrane</keyword>
<feature type="compositionally biased region" description="Basic and acidic residues" evidence="6">
    <location>
        <begin position="35"/>
        <end position="50"/>
    </location>
</feature>
<dbReference type="eggNOG" id="ENOG502QPTQ">
    <property type="taxonomic scope" value="Eukaryota"/>
</dbReference>
<sequence length="921" mass="99348">MTPPSPPLHPPPAAPPLPPPFVVRSHNVSINAAPEDGRHLLSSEYDDWHSSSDIPTGSSSAATSPLPPHMSPSSSPPPPAPVEGAMPVPVSPRPQGSGDPMAGSPPFPVASPASRGHPHIPMSTLSPPPEAAAGDPVPQVAGFPMPADGPADQPAAPLSTTNQLLQYHHSMLVMRDRLDREEERVLQSLDAAALEDDTRLPDPFVPNPVALEALHNLPSPGPLSGGRSRSSSHIYDDLAPGRVSRSGSLRMSSSNAAAAAAAAAAAEREHEREVARQVRRRLRATQHHHHHHQGQESDGGSSSSDGDSDGDFSSDDGISSSSAGQVRLPGGLFGTGHGYNPGDPYAPGPLSGPVHSVPMPADRRPASVSFDTPSSSVADPPLTSLARVPSSAGARYLRRSVSRSSTSHSAAAAAAVAATLSPGGYHPLLQQDPDYHDGYQTAAYATNHHDSAPDLHEHMSRTSSLRRSRSGPSSGPGGITTINAELHNTIDPYSTTSEPKGDLNDVVIMPQEAIGKVRLSQLNHFIFQSNIGYSDDPNYLPPFDDAHGADMGVTTMDGVAPPSGSWIPFRDIPTTFKEDALPADTRFTFFQPRHGVLLADELAGLRSSILYQAIREGTFWLDVYQATSAEMSTIAEIFGIHPLTIEDIHVGESREKVEFYDGYAFISINALEGRGIETDSVYLVVCEQYVMSFRKSATALPSWVVLDRLFRMSQRVQLTSSWILWAMLDHIVDAYIPVVKQLEGVCEDIDHLVMYLKETEHSDMLWRISNSFKSVGQFRRLLSSKTELFKVLLSAGRRGGTALRFTLAHDTTLYIMDIHDHVISMSQMLSQFSTGLKRSRETYVSKIDVELALASNQMNRIVKTLTGVTAIVLPLSLWSGIWGMNVPVPGEENDNAFMIMMISMGLTALLMTVIGLKFNWF</sequence>
<dbReference type="RefSeq" id="XP_009493581.1">
    <property type="nucleotide sequence ID" value="XM_009495306.1"/>
</dbReference>
<feature type="region of interest" description="Disordered" evidence="6">
    <location>
        <begin position="1"/>
        <end position="156"/>
    </location>
</feature>
<dbReference type="AlphaFoldDB" id="A0A058ZDK3"/>
<dbReference type="InterPro" id="IPR002523">
    <property type="entry name" value="MgTranspt_CorA/ZnTranspt_ZntB"/>
</dbReference>
<dbReference type="PANTHER" id="PTHR21535:SF51">
    <property type="entry name" value="MANGANESE RESISTANCE PROTEIN MNR2"/>
    <property type="match status" value="1"/>
</dbReference>